<name>A0ABY6MQF5_9BURK</name>
<organism evidence="2 3">
    <name type="scientific">Caldimonas aquatica</name>
    <dbReference type="NCBI Taxonomy" id="376175"/>
    <lineage>
        <taxon>Bacteria</taxon>
        <taxon>Pseudomonadati</taxon>
        <taxon>Pseudomonadota</taxon>
        <taxon>Betaproteobacteria</taxon>
        <taxon>Burkholderiales</taxon>
        <taxon>Sphaerotilaceae</taxon>
        <taxon>Caldimonas</taxon>
    </lineage>
</organism>
<keyword evidence="1" id="KW-0812">Transmembrane</keyword>
<gene>
    <name evidence="2" type="ORF">OMP39_08805</name>
</gene>
<protein>
    <submittedName>
        <fullName evidence="2">Uncharacterized protein</fullName>
    </submittedName>
</protein>
<keyword evidence="1" id="KW-1133">Transmembrane helix</keyword>
<accession>A0ABY6MQF5</accession>
<keyword evidence="3" id="KW-1185">Reference proteome</keyword>
<evidence type="ECO:0000313" key="2">
    <source>
        <dbReference type="EMBL" id="UZD53795.1"/>
    </source>
</evidence>
<evidence type="ECO:0000313" key="3">
    <source>
        <dbReference type="Proteomes" id="UP001163266"/>
    </source>
</evidence>
<keyword evidence="1" id="KW-0472">Membrane</keyword>
<dbReference type="EMBL" id="CP110257">
    <property type="protein sequence ID" value="UZD53795.1"/>
    <property type="molecule type" value="Genomic_DNA"/>
</dbReference>
<feature type="transmembrane region" description="Helical" evidence="1">
    <location>
        <begin position="28"/>
        <end position="53"/>
    </location>
</feature>
<evidence type="ECO:0000256" key="1">
    <source>
        <dbReference type="SAM" id="Phobius"/>
    </source>
</evidence>
<sequence length="86" mass="9336">MPWLLGELLKLWALPAWGDADARTVQMVDILVIGTTVVLLLATATVAIGCWIVDVMKGPRRHADAYWVDPAADPIQRGKQPPSSST</sequence>
<dbReference type="Proteomes" id="UP001163266">
    <property type="component" value="Chromosome"/>
</dbReference>
<dbReference type="RefSeq" id="WP_264891378.1">
    <property type="nucleotide sequence ID" value="NZ_CP110257.1"/>
</dbReference>
<reference evidence="2" key="1">
    <citation type="submission" date="2022-10" db="EMBL/GenBank/DDBJ databases">
        <title>Complete genome sequence of Schlegelella aquatica LMG 23380.</title>
        <authorList>
            <person name="Musilova J."/>
            <person name="Kourilova X."/>
            <person name="Bezdicek M."/>
            <person name="Hermankova K."/>
            <person name="Obruca S."/>
            <person name="Sedlar K."/>
        </authorList>
    </citation>
    <scope>NUCLEOTIDE SEQUENCE</scope>
    <source>
        <strain evidence="2">LMG 23380</strain>
    </source>
</reference>
<proteinExistence type="predicted"/>